<sequence length="61" mass="6940">MRALNRIRDGKIGTVADGKVLTRYAAQLDGNNIYILRTQSFLDPAVRLFIESFATEEIKIR</sequence>
<dbReference type="Proteomes" id="UP000266313">
    <property type="component" value="Chromosome"/>
</dbReference>
<evidence type="ECO:0000313" key="1">
    <source>
        <dbReference type="EMBL" id="BBA37552.1"/>
    </source>
</evidence>
<gene>
    <name evidence="1" type="ORF">sS8_5635</name>
</gene>
<name>A0A286P4H1_9GAMM</name>
<proteinExistence type="predicted"/>
<organism evidence="1 2">
    <name type="scientific">Methylocaldum marinum</name>
    <dbReference type="NCBI Taxonomy" id="1432792"/>
    <lineage>
        <taxon>Bacteria</taxon>
        <taxon>Pseudomonadati</taxon>
        <taxon>Pseudomonadota</taxon>
        <taxon>Gammaproteobacteria</taxon>
        <taxon>Methylococcales</taxon>
        <taxon>Methylococcaceae</taxon>
        <taxon>Methylocaldum</taxon>
    </lineage>
</organism>
<keyword evidence="2" id="KW-1185">Reference proteome</keyword>
<reference evidence="1 2" key="1">
    <citation type="submission" date="2016-12" db="EMBL/GenBank/DDBJ databases">
        <title>Genome sequencing of Methylocaldum marinum.</title>
        <authorList>
            <person name="Takeuchi M."/>
            <person name="Kamagata Y."/>
            <person name="Hiraoka S."/>
            <person name="Oshima K."/>
            <person name="Hattori M."/>
            <person name="Iwasaki W."/>
        </authorList>
    </citation>
    <scope>NUCLEOTIDE SEQUENCE [LARGE SCALE GENOMIC DNA]</scope>
    <source>
        <strain evidence="1 2">S8</strain>
    </source>
</reference>
<evidence type="ECO:0000313" key="2">
    <source>
        <dbReference type="Proteomes" id="UP000266313"/>
    </source>
</evidence>
<dbReference type="EMBL" id="AP017928">
    <property type="protein sequence ID" value="BBA37552.1"/>
    <property type="molecule type" value="Genomic_DNA"/>
</dbReference>
<dbReference type="AlphaFoldDB" id="A0A286P4H1"/>
<accession>A0A286P4H1</accession>
<dbReference type="KEGG" id="mmai:sS8_5635"/>
<protein>
    <submittedName>
        <fullName evidence="1">Uncharacterized protein</fullName>
    </submittedName>
</protein>